<dbReference type="PANTHER" id="PTHR43250">
    <property type="entry name" value="EXODEOXYRIBONUCLEASE III"/>
    <property type="match status" value="1"/>
</dbReference>
<dbReference type="GO" id="GO:0003677">
    <property type="term" value="F:DNA binding"/>
    <property type="evidence" value="ECO:0007669"/>
    <property type="project" value="InterPro"/>
</dbReference>
<dbReference type="AlphaFoldDB" id="A0A1W2B1G2"/>
<evidence type="ECO:0000313" key="11">
    <source>
        <dbReference type="Proteomes" id="UP000192708"/>
    </source>
</evidence>
<gene>
    <name evidence="10" type="ORF">SAMN06296008_11132</name>
</gene>
<evidence type="ECO:0000256" key="7">
    <source>
        <dbReference type="PIRSR" id="PIRSR604808-2"/>
    </source>
</evidence>
<dbReference type="GO" id="GO:0046872">
    <property type="term" value="F:metal ion binding"/>
    <property type="evidence" value="ECO:0007669"/>
    <property type="project" value="UniProtKB-KW"/>
</dbReference>
<name>A0A1W2B1G2_9BURK</name>
<proteinExistence type="inferred from homology"/>
<feature type="binding site" evidence="7">
    <location>
        <position position="10"/>
    </location>
    <ligand>
        <name>Mg(2+)</name>
        <dbReference type="ChEBI" id="CHEBI:18420"/>
        <label>1</label>
    </ligand>
</feature>
<dbReference type="STRING" id="1938817.SAMN06296008_11132"/>
<dbReference type="InterPro" id="IPR020848">
    <property type="entry name" value="AP_endonuclease_F1_CS"/>
</dbReference>
<dbReference type="GO" id="GO:0008311">
    <property type="term" value="F:double-stranded DNA 3'-5' DNA exonuclease activity"/>
    <property type="evidence" value="ECO:0007669"/>
    <property type="project" value="InterPro"/>
</dbReference>
<dbReference type="Gene3D" id="3.60.10.10">
    <property type="entry name" value="Endonuclease/exonuclease/phosphatase"/>
    <property type="match status" value="1"/>
</dbReference>
<protein>
    <submittedName>
        <fullName evidence="10">Exodeoxyribonuclease III</fullName>
    </submittedName>
</protein>
<dbReference type="PROSITE" id="PS00728">
    <property type="entry name" value="AP_NUCLEASE_F1_3"/>
    <property type="match status" value="1"/>
</dbReference>
<evidence type="ECO:0000256" key="1">
    <source>
        <dbReference type="ARBA" id="ARBA00001936"/>
    </source>
</evidence>
<evidence type="ECO:0000256" key="5">
    <source>
        <dbReference type="ARBA" id="ARBA00022842"/>
    </source>
</evidence>
<dbReference type="RefSeq" id="WP_084284324.1">
    <property type="nucleotide sequence ID" value="NZ_FWXJ01000011.1"/>
</dbReference>
<feature type="active site" evidence="6">
    <location>
        <position position="129"/>
    </location>
</feature>
<feature type="site" description="Important for catalytic activity" evidence="8">
    <location>
        <position position="241"/>
    </location>
</feature>
<keyword evidence="3 7" id="KW-0479">Metal-binding</keyword>
<reference evidence="10 11" key="1">
    <citation type="submission" date="2017-04" db="EMBL/GenBank/DDBJ databases">
        <authorList>
            <person name="Afonso C.L."/>
            <person name="Miller P.J."/>
            <person name="Scott M.A."/>
            <person name="Spackman E."/>
            <person name="Goraichik I."/>
            <person name="Dimitrov K.M."/>
            <person name="Suarez D.L."/>
            <person name="Swayne D.E."/>
        </authorList>
    </citation>
    <scope>NUCLEOTIDE SEQUENCE [LARGE SCALE GENOMIC DNA]</scope>
    <source>
        <strain evidence="10 11">VK13</strain>
    </source>
</reference>
<evidence type="ECO:0000256" key="2">
    <source>
        <dbReference type="ARBA" id="ARBA00007092"/>
    </source>
</evidence>
<dbReference type="PROSITE" id="PS51435">
    <property type="entry name" value="AP_NUCLEASE_F1_4"/>
    <property type="match status" value="1"/>
</dbReference>
<dbReference type="InterPro" id="IPR004808">
    <property type="entry name" value="AP_endonuc_1"/>
</dbReference>
<dbReference type="PANTHER" id="PTHR43250:SF2">
    <property type="entry name" value="EXODEOXYRIBONUCLEASE III"/>
    <property type="match status" value="1"/>
</dbReference>
<keyword evidence="4" id="KW-0378">Hydrolase</keyword>
<dbReference type="NCBIfam" id="TIGR00633">
    <property type="entry name" value="xth"/>
    <property type="match status" value="1"/>
</dbReference>
<dbReference type="InterPro" id="IPR037493">
    <property type="entry name" value="ExoIII-like"/>
</dbReference>
<dbReference type="GO" id="GO:0006281">
    <property type="term" value="P:DNA repair"/>
    <property type="evidence" value="ECO:0007669"/>
    <property type="project" value="InterPro"/>
</dbReference>
<keyword evidence="11" id="KW-1185">Reference proteome</keyword>
<dbReference type="GO" id="GO:0004519">
    <property type="term" value="F:endonuclease activity"/>
    <property type="evidence" value="ECO:0007669"/>
    <property type="project" value="InterPro"/>
</dbReference>
<dbReference type="InterPro" id="IPR036691">
    <property type="entry name" value="Endo/exonu/phosph_ase_sf"/>
</dbReference>
<dbReference type="OrthoDB" id="9803914at2"/>
<feature type="binding site" evidence="7">
    <location>
        <position position="172"/>
    </location>
    <ligand>
        <name>Mg(2+)</name>
        <dbReference type="ChEBI" id="CHEBI:18420"/>
        <label>1</label>
    </ligand>
</feature>
<feature type="active site" description="Proton donor/acceptor" evidence="6">
    <location>
        <position position="170"/>
    </location>
</feature>
<dbReference type="InterPro" id="IPR005135">
    <property type="entry name" value="Endo/exonuclease/phosphatase"/>
</dbReference>
<evidence type="ECO:0000259" key="9">
    <source>
        <dbReference type="Pfam" id="PF03372"/>
    </source>
</evidence>
<dbReference type="Proteomes" id="UP000192708">
    <property type="component" value="Unassembled WGS sequence"/>
</dbReference>
<feature type="binding site" evidence="7">
    <location>
        <position position="170"/>
    </location>
    <ligand>
        <name>Mg(2+)</name>
        <dbReference type="ChEBI" id="CHEBI:18420"/>
        <label>1</label>
    </ligand>
</feature>
<evidence type="ECO:0000256" key="4">
    <source>
        <dbReference type="ARBA" id="ARBA00022801"/>
    </source>
</evidence>
<evidence type="ECO:0000256" key="8">
    <source>
        <dbReference type="PIRSR" id="PIRSR604808-3"/>
    </source>
</evidence>
<evidence type="ECO:0000313" key="10">
    <source>
        <dbReference type="EMBL" id="SMC66803.1"/>
    </source>
</evidence>
<comment type="similarity">
    <text evidence="2">Belongs to the DNA repair enzymes AP/ExoA family.</text>
</comment>
<comment type="cofactor">
    <cofactor evidence="7">
        <name>Mg(2+)</name>
        <dbReference type="ChEBI" id="CHEBI:18420"/>
    </cofactor>
    <cofactor evidence="7">
        <name>Mn(2+)</name>
        <dbReference type="ChEBI" id="CHEBI:29035"/>
    </cofactor>
    <text evidence="7">Probably binds two magnesium or manganese ions per subunit.</text>
</comment>
<feature type="binding site" evidence="7">
    <location>
        <position position="271"/>
    </location>
    <ligand>
        <name>Mg(2+)</name>
        <dbReference type="ChEBI" id="CHEBI:18420"/>
        <label>1</label>
    </ligand>
</feature>
<dbReference type="Pfam" id="PF03372">
    <property type="entry name" value="Exo_endo_phos"/>
    <property type="match status" value="1"/>
</dbReference>
<evidence type="ECO:0000256" key="6">
    <source>
        <dbReference type="PIRSR" id="PIRSR604808-1"/>
    </source>
</evidence>
<accession>A0A1W2B1G2</accession>
<feature type="site" description="Transition state stabilizer" evidence="8">
    <location>
        <position position="172"/>
    </location>
</feature>
<dbReference type="SUPFAM" id="SSF56219">
    <property type="entry name" value="DNase I-like"/>
    <property type="match status" value="1"/>
</dbReference>
<keyword evidence="5 7" id="KW-0460">Magnesium</keyword>
<evidence type="ECO:0000256" key="3">
    <source>
        <dbReference type="ARBA" id="ARBA00022723"/>
    </source>
</evidence>
<feature type="binding site" evidence="7">
    <location>
        <position position="42"/>
    </location>
    <ligand>
        <name>Mg(2+)</name>
        <dbReference type="ChEBI" id="CHEBI:18420"/>
        <label>1</label>
    </ligand>
</feature>
<dbReference type="CDD" id="cd09086">
    <property type="entry name" value="ExoIII-like_AP-endo"/>
    <property type="match status" value="1"/>
</dbReference>
<comment type="cofactor">
    <cofactor evidence="1">
        <name>Mn(2+)</name>
        <dbReference type="ChEBI" id="CHEBI:29035"/>
    </cofactor>
</comment>
<feature type="domain" description="Endonuclease/exonuclease/phosphatase" evidence="9">
    <location>
        <begin position="7"/>
        <end position="271"/>
    </location>
</feature>
<dbReference type="EMBL" id="FWXJ01000011">
    <property type="protein sequence ID" value="SMC66803.1"/>
    <property type="molecule type" value="Genomic_DNA"/>
</dbReference>
<feature type="site" description="Interaction with DNA substrate" evidence="8">
    <location>
        <position position="271"/>
    </location>
</feature>
<sequence>MNQYRIATWNVNSIKVRLPHLLQWLEQQSAKNQPIDIIGLQELKLTEDKFPFDEIEKAGYYSIVSGQKTYNGVAILVRKEALSLVTQDRETAFLDFQKNIPGFEDEQQRLIAATIHLKNIQPLRFICGYFPNGQAVGSDKFSYKLKWLEALQSYLHAQLLQHSRLLLVGDYNIAPKDEDVHDPAKWIGQNLVSDDERKYFFQMEEMGLIDSYRLFDQIPKSFSWWDYRMMGFRRNAGLRIDHILISPALKEKAALCAIDKTPRTWEQPSDHAPVIITINQ</sequence>
<organism evidence="10 11">
    <name type="scientific">Polynucleobacter kasalickyi</name>
    <dbReference type="NCBI Taxonomy" id="1938817"/>
    <lineage>
        <taxon>Bacteria</taxon>
        <taxon>Pseudomonadati</taxon>
        <taxon>Pseudomonadota</taxon>
        <taxon>Betaproteobacteria</taxon>
        <taxon>Burkholderiales</taxon>
        <taxon>Burkholderiaceae</taxon>
        <taxon>Polynucleobacter</taxon>
    </lineage>
</organism>
<keyword evidence="7" id="KW-0464">Manganese</keyword>
<feature type="active site" description="Proton acceptor" evidence="6">
    <location>
        <position position="271"/>
    </location>
</feature>
<feature type="binding site" evidence="7">
    <location>
        <position position="270"/>
    </location>
    <ligand>
        <name>Mg(2+)</name>
        <dbReference type="ChEBI" id="CHEBI:18420"/>
        <label>1</label>
    </ligand>
</feature>
<dbReference type="NCBIfam" id="TIGR00195">
    <property type="entry name" value="exoDNase_III"/>
    <property type="match status" value="1"/>
</dbReference>